<name>A0A7W9JKS2_9MICC</name>
<keyword evidence="4" id="KW-1185">Reference proteome</keyword>
<dbReference type="Proteomes" id="UP000567246">
    <property type="component" value="Unassembled WGS sequence"/>
</dbReference>
<organism evidence="3 4">
    <name type="scientific">Micrococcus endophyticus</name>
    <dbReference type="NCBI Taxonomy" id="455343"/>
    <lineage>
        <taxon>Bacteria</taxon>
        <taxon>Bacillati</taxon>
        <taxon>Actinomycetota</taxon>
        <taxon>Actinomycetes</taxon>
        <taxon>Micrococcales</taxon>
        <taxon>Micrococcaceae</taxon>
        <taxon>Micrococcus</taxon>
    </lineage>
</organism>
<accession>A0A7W9JKS2</accession>
<feature type="region of interest" description="Disordered" evidence="1">
    <location>
        <begin position="23"/>
        <end position="51"/>
    </location>
</feature>
<reference evidence="3 4" key="1">
    <citation type="submission" date="2020-08" db="EMBL/GenBank/DDBJ databases">
        <title>Sequencing the genomes of 1000 actinobacteria strains.</title>
        <authorList>
            <person name="Klenk H.-P."/>
        </authorList>
    </citation>
    <scope>NUCLEOTIDE SEQUENCE [LARGE SCALE GENOMIC DNA]</scope>
    <source>
        <strain evidence="3 4">DSM 17945</strain>
    </source>
</reference>
<dbReference type="EMBL" id="JACHMW010000001">
    <property type="protein sequence ID" value="MBB5849072.1"/>
    <property type="molecule type" value="Genomic_DNA"/>
</dbReference>
<evidence type="ECO:0000313" key="4">
    <source>
        <dbReference type="Proteomes" id="UP000567246"/>
    </source>
</evidence>
<evidence type="ECO:0000256" key="1">
    <source>
        <dbReference type="SAM" id="MobiDB-lite"/>
    </source>
</evidence>
<feature type="signal peptide" evidence="2">
    <location>
        <begin position="1"/>
        <end position="25"/>
    </location>
</feature>
<feature type="chain" id="PRO_5038940865" evidence="2">
    <location>
        <begin position="26"/>
        <end position="68"/>
    </location>
</feature>
<keyword evidence="3" id="KW-0813">Transport</keyword>
<protein>
    <submittedName>
        <fullName evidence="3">ABC-type sugar transport system substrate-binding protein</fullName>
    </submittedName>
</protein>
<dbReference type="RefSeq" id="WP_017489473.1">
    <property type="nucleotide sequence ID" value="NZ_BAABAG010000013.1"/>
</dbReference>
<keyword evidence="3" id="KW-0762">Sugar transport</keyword>
<evidence type="ECO:0000256" key="2">
    <source>
        <dbReference type="SAM" id="SignalP"/>
    </source>
</evidence>
<evidence type="ECO:0000313" key="3">
    <source>
        <dbReference type="EMBL" id="MBB5849072.1"/>
    </source>
</evidence>
<gene>
    <name evidence="3" type="ORF">HDA33_001636</name>
</gene>
<proteinExistence type="predicted"/>
<dbReference type="AlphaFoldDB" id="A0A7W9JKS2"/>
<sequence>MKLRSLAASTLLLASVLVGAPAATATSTPAAPPTGPAVAAPTGDQSGTDGLNKGAKEWACRNFGVWCD</sequence>
<keyword evidence="2" id="KW-0732">Signal</keyword>
<comment type="caution">
    <text evidence="3">The sequence shown here is derived from an EMBL/GenBank/DDBJ whole genome shotgun (WGS) entry which is preliminary data.</text>
</comment>